<reference evidence="1 2" key="1">
    <citation type="submission" date="2017-11" db="EMBL/GenBank/DDBJ databases">
        <title>The genome of Rhizophagus clarus HR1 reveals common genetic basis of auxotrophy among arbuscular mycorrhizal fungi.</title>
        <authorList>
            <person name="Kobayashi Y."/>
        </authorList>
    </citation>
    <scope>NUCLEOTIDE SEQUENCE [LARGE SCALE GENOMIC DNA]</scope>
    <source>
        <strain evidence="1 2">HR1</strain>
    </source>
</reference>
<sequence>MDYTYLITKLPNTLIKLNICEYMYNNIPLSLITKFSNLQELELSLNPNKGFINFEELSYVSFTKLQILKFRYIQPNSRSLIRFIKNNGKNLKELCLIHKGGTSGTLNLAVSKFCTNLRKLSIGCKNDEFQTLKLILKSCTYLKSIEIFCGSKFLSEKKALELIVKHSHENTISEVILHHFYHEQSVKLLPKELESYIIRWADYVPQRSLL</sequence>
<accession>A0A2Z6SIM4</accession>
<dbReference type="AlphaFoldDB" id="A0A2Z6SIM4"/>
<gene>
    <name evidence="1" type="ORF">RclHR1_00950009</name>
</gene>
<keyword evidence="2" id="KW-1185">Reference proteome</keyword>
<proteinExistence type="predicted"/>
<name>A0A2Z6SIM4_9GLOM</name>
<comment type="caution">
    <text evidence="1">The sequence shown here is derived from an EMBL/GenBank/DDBJ whole genome shotgun (WGS) entry which is preliminary data.</text>
</comment>
<dbReference type="Proteomes" id="UP000247702">
    <property type="component" value="Unassembled WGS sequence"/>
</dbReference>
<evidence type="ECO:0000313" key="1">
    <source>
        <dbReference type="EMBL" id="GBC10272.1"/>
    </source>
</evidence>
<dbReference type="InterPro" id="IPR032675">
    <property type="entry name" value="LRR_dom_sf"/>
</dbReference>
<protein>
    <recommendedName>
        <fullName evidence="3">F-box domain-containing protein</fullName>
    </recommendedName>
</protein>
<dbReference type="EMBL" id="BEXD01004370">
    <property type="protein sequence ID" value="GBC10272.1"/>
    <property type="molecule type" value="Genomic_DNA"/>
</dbReference>
<organism evidence="1 2">
    <name type="scientific">Rhizophagus clarus</name>
    <dbReference type="NCBI Taxonomy" id="94130"/>
    <lineage>
        <taxon>Eukaryota</taxon>
        <taxon>Fungi</taxon>
        <taxon>Fungi incertae sedis</taxon>
        <taxon>Mucoromycota</taxon>
        <taxon>Glomeromycotina</taxon>
        <taxon>Glomeromycetes</taxon>
        <taxon>Glomerales</taxon>
        <taxon>Glomeraceae</taxon>
        <taxon>Rhizophagus</taxon>
    </lineage>
</organism>
<evidence type="ECO:0008006" key="3">
    <source>
        <dbReference type="Google" id="ProtNLM"/>
    </source>
</evidence>
<dbReference type="SUPFAM" id="SSF52047">
    <property type="entry name" value="RNI-like"/>
    <property type="match status" value="1"/>
</dbReference>
<evidence type="ECO:0000313" key="2">
    <source>
        <dbReference type="Proteomes" id="UP000247702"/>
    </source>
</evidence>
<dbReference type="Gene3D" id="3.80.10.10">
    <property type="entry name" value="Ribonuclease Inhibitor"/>
    <property type="match status" value="1"/>
</dbReference>